<comment type="caution">
    <text evidence="1">The sequence shown here is derived from an EMBL/GenBank/DDBJ whole genome shotgun (WGS) entry which is preliminary data.</text>
</comment>
<organism evidence="1 2">
    <name type="scientific">Streptomyces xantholiticus</name>
    <dbReference type="NCBI Taxonomy" id="68285"/>
    <lineage>
        <taxon>Bacteria</taxon>
        <taxon>Bacillati</taxon>
        <taxon>Actinomycetota</taxon>
        <taxon>Actinomycetes</taxon>
        <taxon>Kitasatosporales</taxon>
        <taxon>Streptomycetaceae</taxon>
        <taxon>Streptomyces</taxon>
    </lineage>
</organism>
<dbReference type="RefSeq" id="WP_351978901.1">
    <property type="nucleotide sequence ID" value="NZ_JBEPBX010000047.1"/>
</dbReference>
<protein>
    <recommendedName>
        <fullName evidence="3">Nucleopolyhedrovirus P10 family protein</fullName>
    </recommendedName>
</protein>
<evidence type="ECO:0000313" key="2">
    <source>
        <dbReference type="Proteomes" id="UP001445472"/>
    </source>
</evidence>
<proteinExistence type="predicted"/>
<dbReference type="EMBL" id="JBEPBX010000047">
    <property type="protein sequence ID" value="MER6617902.1"/>
    <property type="molecule type" value="Genomic_DNA"/>
</dbReference>
<gene>
    <name evidence="1" type="ORF">ABT276_32260</name>
</gene>
<keyword evidence="2" id="KW-1185">Reference proteome</keyword>
<name>A0ABV1V5V0_9ACTN</name>
<sequence length="223" mass="22590">MSTPDAVRRRVRRVMGLGRLLALGGAADGAWLSESAAAAVLRRAAASVPGAALDDVRLSLADPAAAEDPTVSAPPASLPPGPLRVEADMSVWDLDEPLPSLTAALRAALFEAAVEGLGLAVTAVDLRVARLLDAAPEQHSTPEGPEAVAPSDPVGTAAATTPGVAHLTATLGAAVHRAPDHVRVELATAEGYRALDVARAVREAVGVALQDERAVTVVISATP</sequence>
<accession>A0ABV1V5V0</accession>
<evidence type="ECO:0000313" key="1">
    <source>
        <dbReference type="EMBL" id="MER6617902.1"/>
    </source>
</evidence>
<reference evidence="1 2" key="1">
    <citation type="submission" date="2024-06" db="EMBL/GenBank/DDBJ databases">
        <title>The Natural Products Discovery Center: Release of the First 8490 Sequenced Strains for Exploring Actinobacteria Biosynthetic Diversity.</title>
        <authorList>
            <person name="Kalkreuter E."/>
            <person name="Kautsar S.A."/>
            <person name="Yang D."/>
            <person name="Bader C.D."/>
            <person name="Teijaro C.N."/>
            <person name="Fluegel L."/>
            <person name="Davis C.M."/>
            <person name="Simpson J.R."/>
            <person name="Lauterbach L."/>
            <person name="Steele A.D."/>
            <person name="Gui C."/>
            <person name="Meng S."/>
            <person name="Li G."/>
            <person name="Viehrig K."/>
            <person name="Ye F."/>
            <person name="Su P."/>
            <person name="Kiefer A.F."/>
            <person name="Nichols A."/>
            <person name="Cepeda A.J."/>
            <person name="Yan W."/>
            <person name="Fan B."/>
            <person name="Jiang Y."/>
            <person name="Adhikari A."/>
            <person name="Zheng C.-J."/>
            <person name="Schuster L."/>
            <person name="Cowan T.M."/>
            <person name="Smanski M.J."/>
            <person name="Chevrette M.G."/>
            <person name="De Carvalho L.P.S."/>
            <person name="Shen B."/>
        </authorList>
    </citation>
    <scope>NUCLEOTIDE SEQUENCE [LARGE SCALE GENOMIC DNA]</scope>
    <source>
        <strain evidence="1 2">NPDC000837</strain>
    </source>
</reference>
<dbReference type="Proteomes" id="UP001445472">
    <property type="component" value="Unassembled WGS sequence"/>
</dbReference>
<evidence type="ECO:0008006" key="3">
    <source>
        <dbReference type="Google" id="ProtNLM"/>
    </source>
</evidence>